<comment type="caution">
    <text evidence="1">The sequence shown here is derived from an EMBL/GenBank/DDBJ whole genome shotgun (WGS) entry which is preliminary data.</text>
</comment>
<proteinExistence type="predicted"/>
<name>A0AAV4WTY3_9ARAC</name>
<dbReference type="Proteomes" id="UP001054837">
    <property type="component" value="Unassembled WGS sequence"/>
</dbReference>
<dbReference type="EMBL" id="BPLQ01015184">
    <property type="protein sequence ID" value="GIY86332.1"/>
    <property type="molecule type" value="Genomic_DNA"/>
</dbReference>
<dbReference type="AlphaFoldDB" id="A0AAV4WTY3"/>
<evidence type="ECO:0000313" key="2">
    <source>
        <dbReference type="Proteomes" id="UP001054837"/>
    </source>
</evidence>
<accession>A0AAV4WTY3</accession>
<reference evidence="1 2" key="1">
    <citation type="submission" date="2021-06" db="EMBL/GenBank/DDBJ databases">
        <title>Caerostris darwini draft genome.</title>
        <authorList>
            <person name="Kono N."/>
            <person name="Arakawa K."/>
        </authorList>
    </citation>
    <scope>NUCLEOTIDE SEQUENCE [LARGE SCALE GENOMIC DNA]</scope>
</reference>
<protein>
    <submittedName>
        <fullName evidence="1">Uncharacterized protein</fullName>
    </submittedName>
</protein>
<gene>
    <name evidence="1" type="ORF">CDAR_513451</name>
</gene>
<keyword evidence="2" id="KW-1185">Reference proteome</keyword>
<evidence type="ECO:0000313" key="1">
    <source>
        <dbReference type="EMBL" id="GIY86332.1"/>
    </source>
</evidence>
<sequence length="179" mass="20214">MSRRRNQSFPRHSLNIFLGRVIRPTDRKVGVLVVTIFCHEITSEDHTNLQEEKDVFMGAETAQIVLNFKSAFKLAPDSIVSDKSRSLGVLFSFANSLACLMTTNQREDRPWSCSVDKSHLSEVLIPSGACRSLNSPTTTDIPSLLFIFSTHSRETHLPPSRRSLLFQVVSSFFSWRAVK</sequence>
<organism evidence="1 2">
    <name type="scientific">Caerostris darwini</name>
    <dbReference type="NCBI Taxonomy" id="1538125"/>
    <lineage>
        <taxon>Eukaryota</taxon>
        <taxon>Metazoa</taxon>
        <taxon>Ecdysozoa</taxon>
        <taxon>Arthropoda</taxon>
        <taxon>Chelicerata</taxon>
        <taxon>Arachnida</taxon>
        <taxon>Araneae</taxon>
        <taxon>Araneomorphae</taxon>
        <taxon>Entelegynae</taxon>
        <taxon>Araneoidea</taxon>
        <taxon>Araneidae</taxon>
        <taxon>Caerostris</taxon>
    </lineage>
</organism>